<evidence type="ECO:0000313" key="4">
    <source>
        <dbReference type="WBParaSite" id="Pan_g20707.t1"/>
    </source>
</evidence>
<dbReference type="Proteomes" id="UP000492821">
    <property type="component" value="Unassembled WGS sequence"/>
</dbReference>
<dbReference type="WBParaSite" id="Pan_g20707.t1">
    <property type="protein sequence ID" value="Pan_g20707.t1"/>
    <property type="gene ID" value="Pan_g20707"/>
</dbReference>
<keyword evidence="2" id="KW-0732">Signal</keyword>
<proteinExistence type="predicted"/>
<evidence type="ECO:0000256" key="2">
    <source>
        <dbReference type="SAM" id="SignalP"/>
    </source>
</evidence>
<accession>A0A7E4VGS3</accession>
<evidence type="ECO:0000313" key="3">
    <source>
        <dbReference type="Proteomes" id="UP000492821"/>
    </source>
</evidence>
<feature type="transmembrane region" description="Helical" evidence="1">
    <location>
        <begin position="74"/>
        <end position="93"/>
    </location>
</feature>
<keyword evidence="1" id="KW-0812">Transmembrane</keyword>
<keyword evidence="1" id="KW-0472">Membrane</keyword>
<feature type="signal peptide" evidence="2">
    <location>
        <begin position="1"/>
        <end position="20"/>
    </location>
</feature>
<sequence length="94" mass="11100">MFLELFTFPSLMCLKLVSQACQPVMLINNISEAALFTSSLRYKLKKDHQNCQRRRQRYRMNSPRLIKNVMLPRYAVTSPLLVLLLKFVFCIVLF</sequence>
<organism evidence="3 4">
    <name type="scientific">Panagrellus redivivus</name>
    <name type="common">Microworm</name>
    <dbReference type="NCBI Taxonomy" id="6233"/>
    <lineage>
        <taxon>Eukaryota</taxon>
        <taxon>Metazoa</taxon>
        <taxon>Ecdysozoa</taxon>
        <taxon>Nematoda</taxon>
        <taxon>Chromadorea</taxon>
        <taxon>Rhabditida</taxon>
        <taxon>Tylenchina</taxon>
        <taxon>Panagrolaimomorpha</taxon>
        <taxon>Panagrolaimoidea</taxon>
        <taxon>Panagrolaimidae</taxon>
        <taxon>Panagrellus</taxon>
    </lineage>
</organism>
<name>A0A7E4VGS3_PANRE</name>
<feature type="chain" id="PRO_5028809563" evidence="2">
    <location>
        <begin position="21"/>
        <end position="94"/>
    </location>
</feature>
<reference evidence="3" key="1">
    <citation type="journal article" date="2013" name="Genetics">
        <title>The draft genome and transcriptome of Panagrellus redivivus are shaped by the harsh demands of a free-living lifestyle.</title>
        <authorList>
            <person name="Srinivasan J."/>
            <person name="Dillman A.R."/>
            <person name="Macchietto M.G."/>
            <person name="Heikkinen L."/>
            <person name="Lakso M."/>
            <person name="Fracchia K.M."/>
            <person name="Antoshechkin I."/>
            <person name="Mortazavi A."/>
            <person name="Wong G."/>
            <person name="Sternberg P.W."/>
        </authorList>
    </citation>
    <scope>NUCLEOTIDE SEQUENCE [LARGE SCALE GENOMIC DNA]</scope>
    <source>
        <strain evidence="3">MT8872</strain>
    </source>
</reference>
<reference evidence="4" key="2">
    <citation type="submission" date="2020-10" db="UniProtKB">
        <authorList>
            <consortium name="WormBaseParasite"/>
        </authorList>
    </citation>
    <scope>IDENTIFICATION</scope>
</reference>
<keyword evidence="1" id="KW-1133">Transmembrane helix</keyword>
<keyword evidence="3" id="KW-1185">Reference proteome</keyword>
<evidence type="ECO:0000256" key="1">
    <source>
        <dbReference type="SAM" id="Phobius"/>
    </source>
</evidence>
<protein>
    <submittedName>
        <fullName evidence="4">Secreted protein</fullName>
    </submittedName>
</protein>
<dbReference type="AlphaFoldDB" id="A0A7E4VGS3"/>